<feature type="compositionally biased region" description="Acidic residues" evidence="1">
    <location>
        <begin position="746"/>
        <end position="759"/>
    </location>
</feature>
<dbReference type="InterPro" id="IPR017884">
    <property type="entry name" value="SANT_dom"/>
</dbReference>
<feature type="region of interest" description="Disordered" evidence="1">
    <location>
        <begin position="126"/>
        <end position="153"/>
    </location>
</feature>
<dbReference type="SMART" id="SM00717">
    <property type="entry name" value="SANT"/>
    <property type="match status" value="1"/>
</dbReference>
<evidence type="ECO:0000256" key="1">
    <source>
        <dbReference type="SAM" id="MobiDB-lite"/>
    </source>
</evidence>
<gene>
    <name evidence="3" type="ORF">V6N12_014589</name>
</gene>
<dbReference type="Pfam" id="PF15963">
    <property type="entry name" value="Myb_DNA-bind_7"/>
    <property type="match status" value="1"/>
</dbReference>
<dbReference type="Gene3D" id="1.10.10.60">
    <property type="entry name" value="Homeodomain-like"/>
    <property type="match status" value="1"/>
</dbReference>
<organism evidence="3 4">
    <name type="scientific">Hibiscus sabdariffa</name>
    <name type="common">roselle</name>
    <dbReference type="NCBI Taxonomy" id="183260"/>
    <lineage>
        <taxon>Eukaryota</taxon>
        <taxon>Viridiplantae</taxon>
        <taxon>Streptophyta</taxon>
        <taxon>Embryophyta</taxon>
        <taxon>Tracheophyta</taxon>
        <taxon>Spermatophyta</taxon>
        <taxon>Magnoliopsida</taxon>
        <taxon>eudicotyledons</taxon>
        <taxon>Gunneridae</taxon>
        <taxon>Pentapetalae</taxon>
        <taxon>rosids</taxon>
        <taxon>malvids</taxon>
        <taxon>Malvales</taxon>
        <taxon>Malvaceae</taxon>
        <taxon>Malvoideae</taxon>
        <taxon>Hibiscus</taxon>
    </lineage>
</organism>
<protein>
    <recommendedName>
        <fullName evidence="2">SANT domain-containing protein</fullName>
    </recommendedName>
</protein>
<evidence type="ECO:0000313" key="4">
    <source>
        <dbReference type="Proteomes" id="UP001472677"/>
    </source>
</evidence>
<feature type="compositionally biased region" description="Polar residues" evidence="1">
    <location>
        <begin position="416"/>
        <end position="434"/>
    </location>
</feature>
<evidence type="ECO:0000259" key="2">
    <source>
        <dbReference type="PROSITE" id="PS51293"/>
    </source>
</evidence>
<feature type="compositionally biased region" description="Basic and acidic residues" evidence="1">
    <location>
        <begin position="588"/>
        <end position="598"/>
    </location>
</feature>
<feature type="compositionally biased region" description="Basic residues" evidence="1">
    <location>
        <begin position="471"/>
        <end position="482"/>
    </location>
</feature>
<keyword evidence="4" id="KW-1185">Reference proteome</keyword>
<dbReference type="EMBL" id="JBBPBM010000024">
    <property type="protein sequence ID" value="KAK8541978.1"/>
    <property type="molecule type" value="Genomic_DNA"/>
</dbReference>
<proteinExistence type="predicted"/>
<reference evidence="3 4" key="1">
    <citation type="journal article" date="2024" name="G3 (Bethesda)">
        <title>Genome assembly of Hibiscus sabdariffa L. provides insights into metabolisms of medicinal natural products.</title>
        <authorList>
            <person name="Kim T."/>
        </authorList>
    </citation>
    <scope>NUCLEOTIDE SEQUENCE [LARGE SCALE GENOMIC DNA]</scope>
    <source>
        <strain evidence="3">TK-2024</strain>
        <tissue evidence="3">Old leaves</tissue>
    </source>
</reference>
<feature type="compositionally biased region" description="Polar residues" evidence="1">
    <location>
        <begin position="602"/>
        <end position="616"/>
    </location>
</feature>
<sequence>MEDFDLFSDEPPVIQARAGAKFQPKFKRKAKNGNSASIPSKPPEITKEKAATVATAVIDAVQVVEPDSVVDDSKSSQVINPSQLAATDSLHAEAAVCDDTNSSVERSVGEVIAMEDSDLFPDEPLVTQDGAGAKFKGKAKDGTSGSIPSNPPEITKEKAATVVTAVIDAVQVVEPDSVVDDSKSSQVINPSQLAATDSLHAEAAVCDDTNSSVERSVVENADLISGLECFDPLLTQSSNNDGDTQNDYEGNRAQFQEAGALPDIDTLDVMSGRCAGKFKLKPKLQTSVLTSPPAAVESVMHPPDAQLVPSETVVGEGSIPDLPTDHVPNRSPVGLGSFIPPDPSTSECQLNEGPLNLGVASNSGADVYVPVVPREVSSNIIERNTSPVSNPSRKSKRSSTRDKVNGNGKVRKQLREQGTNLQIVNDLENGTSNDDGLPVELPHSCAINEVKDANNGDENDNDEHNVEHVSAKRRTSKKRSKKPVNEDENENEKPPRKSKRANKDQKPKEVVEASDIPEKEQKKKFSHSTRRKRRFVDESLLTMPEDEIDFARVALKDLILLADYKDRLAKKEAKALGVPLTDQSTQKTFDEENARDEESYIASEQDQGFTDDQVSGSAKSNSYFNYQTYMDKTPRVRWSKQDTELFYGAIRQFGPDFSLIEQLFPGRNRHQIKLKFKNEERRSPFKLSEALASRANDHSYFEKVIEQLRQVSGADPESNGDVSTDLTREEEEFTPGTNEEVAKTEQDEDVATGDQEADVTDDRSSLKSDEMDDDNEILSSYKSAF</sequence>
<evidence type="ECO:0000313" key="3">
    <source>
        <dbReference type="EMBL" id="KAK8541978.1"/>
    </source>
</evidence>
<feature type="compositionally biased region" description="Basic and acidic residues" evidence="1">
    <location>
        <begin position="491"/>
        <end position="523"/>
    </location>
</feature>
<feature type="region of interest" description="Disordered" evidence="1">
    <location>
        <begin position="584"/>
        <end position="616"/>
    </location>
</feature>
<dbReference type="PROSITE" id="PS51293">
    <property type="entry name" value="SANT"/>
    <property type="match status" value="1"/>
</dbReference>
<accession>A0ABR2DKM0</accession>
<feature type="region of interest" description="Disordered" evidence="1">
    <location>
        <begin position="380"/>
        <end position="531"/>
    </location>
</feature>
<dbReference type="PANTHER" id="PTHR22929:SF0">
    <property type="entry name" value="TRANSCRIPTION FACTOR TFIIIB COMPONENT B'' HOMOLOG"/>
    <property type="match status" value="1"/>
</dbReference>
<dbReference type="Proteomes" id="UP001472677">
    <property type="component" value="Unassembled WGS sequence"/>
</dbReference>
<dbReference type="InterPro" id="IPR009057">
    <property type="entry name" value="Homeodomain-like_sf"/>
</dbReference>
<dbReference type="PANTHER" id="PTHR22929">
    <property type="entry name" value="RNA POLYMERASE III TRANSCRIPTION INITIATION FACTOR B"/>
    <property type="match status" value="1"/>
</dbReference>
<name>A0ABR2DKM0_9ROSI</name>
<comment type="caution">
    <text evidence="3">The sequence shown here is derived from an EMBL/GenBank/DDBJ whole genome shotgun (WGS) entry which is preliminary data.</text>
</comment>
<feature type="domain" description="SANT" evidence="2">
    <location>
        <begin position="637"/>
        <end position="684"/>
    </location>
</feature>
<feature type="compositionally biased region" description="Basic and acidic residues" evidence="1">
    <location>
        <begin position="760"/>
        <end position="769"/>
    </location>
</feature>
<dbReference type="SUPFAM" id="SSF46689">
    <property type="entry name" value="Homeodomain-like"/>
    <property type="match status" value="1"/>
</dbReference>
<feature type="region of interest" description="Disordered" evidence="1">
    <location>
        <begin position="24"/>
        <end position="44"/>
    </location>
</feature>
<feature type="region of interest" description="Disordered" evidence="1">
    <location>
        <begin position="711"/>
        <end position="785"/>
    </location>
</feature>
<dbReference type="CDD" id="cd00167">
    <property type="entry name" value="SANT"/>
    <property type="match status" value="1"/>
</dbReference>
<dbReference type="InterPro" id="IPR039467">
    <property type="entry name" value="TFIIIB_B''_Myb"/>
</dbReference>
<dbReference type="InterPro" id="IPR001005">
    <property type="entry name" value="SANT/Myb"/>
</dbReference>